<evidence type="ECO:0000259" key="2">
    <source>
        <dbReference type="Pfam" id="PF03061"/>
    </source>
</evidence>
<name>A0ABS9L9X5_9MICC</name>
<organism evidence="3 4">
    <name type="scientific">Arthrobacter hankyongi</name>
    <dbReference type="NCBI Taxonomy" id="2904801"/>
    <lineage>
        <taxon>Bacteria</taxon>
        <taxon>Bacillati</taxon>
        <taxon>Actinomycetota</taxon>
        <taxon>Actinomycetes</taxon>
        <taxon>Micrococcales</taxon>
        <taxon>Micrococcaceae</taxon>
        <taxon>Arthrobacter</taxon>
    </lineage>
</organism>
<evidence type="ECO:0000256" key="1">
    <source>
        <dbReference type="ARBA" id="ARBA00022801"/>
    </source>
</evidence>
<keyword evidence="1" id="KW-0378">Hydrolase</keyword>
<dbReference type="NCBIfam" id="TIGR00369">
    <property type="entry name" value="unchar_dom_1"/>
    <property type="match status" value="1"/>
</dbReference>
<evidence type="ECO:0000313" key="3">
    <source>
        <dbReference type="EMBL" id="MCG2623484.1"/>
    </source>
</evidence>
<comment type="caution">
    <text evidence="3">The sequence shown here is derived from an EMBL/GenBank/DDBJ whole genome shotgun (WGS) entry which is preliminary data.</text>
</comment>
<dbReference type="CDD" id="cd03443">
    <property type="entry name" value="PaaI_thioesterase"/>
    <property type="match status" value="1"/>
</dbReference>
<dbReference type="Proteomes" id="UP001165368">
    <property type="component" value="Unassembled WGS sequence"/>
</dbReference>
<dbReference type="Gene3D" id="3.10.129.10">
    <property type="entry name" value="Hotdog Thioesterase"/>
    <property type="match status" value="1"/>
</dbReference>
<dbReference type="RefSeq" id="WP_237822818.1">
    <property type="nucleotide sequence ID" value="NZ_JAKLTQ010000014.1"/>
</dbReference>
<reference evidence="3" key="1">
    <citation type="submission" date="2022-01" db="EMBL/GenBank/DDBJ databases">
        <authorList>
            <person name="Jo J.-H."/>
            <person name="Im W.-T."/>
        </authorList>
    </citation>
    <scope>NUCLEOTIDE SEQUENCE</scope>
    <source>
        <strain evidence="3">I2-34</strain>
    </source>
</reference>
<dbReference type="InterPro" id="IPR006683">
    <property type="entry name" value="Thioestr_dom"/>
</dbReference>
<accession>A0ABS9L9X5</accession>
<dbReference type="PANTHER" id="PTHR42856:SF1">
    <property type="entry name" value="ACYL-COENZYME A THIOESTERASE PAAI"/>
    <property type="match status" value="1"/>
</dbReference>
<dbReference type="PANTHER" id="PTHR42856">
    <property type="entry name" value="ACYL-COENZYME A THIOESTERASE PAAI"/>
    <property type="match status" value="1"/>
</dbReference>
<feature type="domain" description="Thioesterase" evidence="2">
    <location>
        <begin position="55"/>
        <end position="128"/>
    </location>
</feature>
<evidence type="ECO:0000313" key="4">
    <source>
        <dbReference type="Proteomes" id="UP001165368"/>
    </source>
</evidence>
<sequence length="156" mass="16285">MTGIDVETAPAPAPVHPAFVNDQAARWLGVEVVRAEFGDVVIRMTIRDEMLNGFGMAQGGMIFAFADVAFALACNDPHGDGSTLTVASGVDINFLNPGFAGRQLTATARLIGQSGRSGLFDIQVTQETAGGEATVLAEARGRSRTIPTPVAPRTAE</sequence>
<proteinExistence type="predicted"/>
<keyword evidence="4" id="KW-1185">Reference proteome</keyword>
<protein>
    <submittedName>
        <fullName evidence="3">Hotdog fold thioesterase</fullName>
    </submittedName>
</protein>
<dbReference type="EMBL" id="JAKLTQ010000014">
    <property type="protein sequence ID" value="MCG2623484.1"/>
    <property type="molecule type" value="Genomic_DNA"/>
</dbReference>
<gene>
    <name evidence="3" type="ORF">LVY72_16425</name>
</gene>
<dbReference type="InterPro" id="IPR029069">
    <property type="entry name" value="HotDog_dom_sf"/>
</dbReference>
<dbReference type="Pfam" id="PF03061">
    <property type="entry name" value="4HBT"/>
    <property type="match status" value="1"/>
</dbReference>
<dbReference type="InterPro" id="IPR052723">
    <property type="entry name" value="Acyl-CoA_thioesterase_PaaI"/>
</dbReference>
<dbReference type="SUPFAM" id="SSF54637">
    <property type="entry name" value="Thioesterase/thiol ester dehydrase-isomerase"/>
    <property type="match status" value="1"/>
</dbReference>
<dbReference type="InterPro" id="IPR003736">
    <property type="entry name" value="PAAI_dom"/>
</dbReference>